<accession>A0A1I1BB52</accession>
<keyword evidence="3" id="KW-1185">Reference proteome</keyword>
<dbReference type="SMART" id="SM00530">
    <property type="entry name" value="HTH_XRE"/>
    <property type="match status" value="1"/>
</dbReference>
<dbReference type="Pfam" id="PF19054">
    <property type="entry name" value="DUF5753"/>
    <property type="match status" value="1"/>
</dbReference>
<dbReference type="CDD" id="cd00093">
    <property type="entry name" value="HTH_XRE"/>
    <property type="match status" value="1"/>
</dbReference>
<protein>
    <submittedName>
        <fullName evidence="2">Helix-turn-helix domain-containing protein</fullName>
    </submittedName>
</protein>
<dbReference type="STRING" id="490629.SAMN05216266_11295"/>
<dbReference type="InterPro" id="IPR001387">
    <property type="entry name" value="Cro/C1-type_HTH"/>
</dbReference>
<reference evidence="3" key="1">
    <citation type="submission" date="2016-10" db="EMBL/GenBank/DDBJ databases">
        <authorList>
            <person name="Varghese N."/>
            <person name="Submissions S."/>
        </authorList>
    </citation>
    <scope>NUCLEOTIDE SEQUENCE [LARGE SCALE GENOMIC DNA]</scope>
    <source>
        <strain evidence="3">CGMCC 4.3568</strain>
    </source>
</reference>
<sequence>MSKHESTARARELGAELRRIREKSGLTGYELGRLLGWSASKISRMESGKRGLPEVDVAIFLARCAAPRTELDRILHLARESDEAYRLQGHGERLPDELRSLIELETTADVIVDYEPGLVPGLLQTEPYIRALLDWGRPERDAGFELRVRARRARQRLVYRQWPPVLGFFVHEHALRASVGGPRVMFEQLLHLLAVAARPRCEIRVVQADAAPVGLFGGSFRLMRFTGHRPVAYAQTHAASVFLEEPEQIRVYRELLDQIAETALNGEQSREWLAMLASEYDRVEIPRDERAGSAGIGLA</sequence>
<dbReference type="SUPFAM" id="SSF47413">
    <property type="entry name" value="lambda repressor-like DNA-binding domains"/>
    <property type="match status" value="1"/>
</dbReference>
<dbReference type="Pfam" id="PF13560">
    <property type="entry name" value="HTH_31"/>
    <property type="match status" value="1"/>
</dbReference>
<dbReference type="Gene3D" id="1.10.260.40">
    <property type="entry name" value="lambda repressor-like DNA-binding domains"/>
    <property type="match status" value="1"/>
</dbReference>
<evidence type="ECO:0000313" key="3">
    <source>
        <dbReference type="Proteomes" id="UP000243799"/>
    </source>
</evidence>
<gene>
    <name evidence="2" type="ORF">SAMN05216266_11295</name>
</gene>
<feature type="domain" description="HTH cro/C1-type" evidence="1">
    <location>
        <begin position="17"/>
        <end position="63"/>
    </location>
</feature>
<dbReference type="InterPro" id="IPR010982">
    <property type="entry name" value="Lambda_DNA-bd_dom_sf"/>
</dbReference>
<evidence type="ECO:0000259" key="1">
    <source>
        <dbReference type="PROSITE" id="PS50943"/>
    </source>
</evidence>
<dbReference type="Proteomes" id="UP000243799">
    <property type="component" value="Unassembled WGS sequence"/>
</dbReference>
<dbReference type="PROSITE" id="PS50943">
    <property type="entry name" value="HTH_CROC1"/>
    <property type="match status" value="1"/>
</dbReference>
<name>A0A1I1BB52_9PSEU</name>
<dbReference type="AlphaFoldDB" id="A0A1I1BB52"/>
<evidence type="ECO:0000313" key="2">
    <source>
        <dbReference type="EMBL" id="SFB45743.1"/>
    </source>
</evidence>
<dbReference type="OrthoDB" id="3672921at2"/>
<dbReference type="GO" id="GO:0003677">
    <property type="term" value="F:DNA binding"/>
    <property type="evidence" value="ECO:0007669"/>
    <property type="project" value="InterPro"/>
</dbReference>
<dbReference type="InterPro" id="IPR043917">
    <property type="entry name" value="DUF5753"/>
</dbReference>
<organism evidence="2 3">
    <name type="scientific">Amycolatopsis marina</name>
    <dbReference type="NCBI Taxonomy" id="490629"/>
    <lineage>
        <taxon>Bacteria</taxon>
        <taxon>Bacillati</taxon>
        <taxon>Actinomycetota</taxon>
        <taxon>Actinomycetes</taxon>
        <taxon>Pseudonocardiales</taxon>
        <taxon>Pseudonocardiaceae</taxon>
        <taxon>Amycolatopsis</taxon>
    </lineage>
</organism>
<dbReference type="EMBL" id="FOKG01000012">
    <property type="protein sequence ID" value="SFB45743.1"/>
    <property type="molecule type" value="Genomic_DNA"/>
</dbReference>
<proteinExistence type="predicted"/>
<dbReference type="RefSeq" id="WP_091674789.1">
    <property type="nucleotide sequence ID" value="NZ_FOKG01000012.1"/>
</dbReference>